<dbReference type="GO" id="GO:0003899">
    <property type="term" value="F:DNA-directed RNA polymerase activity"/>
    <property type="evidence" value="ECO:0007669"/>
    <property type="project" value="InterPro"/>
</dbReference>
<dbReference type="InterPro" id="IPR001128">
    <property type="entry name" value="Cyt_P450"/>
</dbReference>
<dbReference type="InterPro" id="IPR002401">
    <property type="entry name" value="Cyt_P450_E_grp-I"/>
</dbReference>
<evidence type="ECO:0000256" key="3">
    <source>
        <dbReference type="ARBA" id="ARBA00010617"/>
    </source>
</evidence>
<keyword evidence="15" id="KW-1185">Reference proteome</keyword>
<dbReference type="InterPro" id="IPR036161">
    <property type="entry name" value="RPB6/omega-like_sf"/>
</dbReference>
<keyword evidence="13" id="KW-0812">Transmembrane</keyword>
<dbReference type="PIRSF" id="PIRSF500154">
    <property type="entry name" value="RPB6"/>
    <property type="match status" value="1"/>
</dbReference>
<dbReference type="Gene3D" id="3.90.940.10">
    <property type="match status" value="1"/>
</dbReference>
<dbReference type="Pfam" id="PF00067">
    <property type="entry name" value="p450"/>
    <property type="match status" value="1"/>
</dbReference>
<dbReference type="GO" id="GO:0004497">
    <property type="term" value="F:monooxygenase activity"/>
    <property type="evidence" value="ECO:0007669"/>
    <property type="project" value="InterPro"/>
</dbReference>
<evidence type="ECO:0000256" key="5">
    <source>
        <dbReference type="ARBA" id="ARBA00022617"/>
    </source>
</evidence>
<keyword evidence="8" id="KW-0408">Iron</keyword>
<evidence type="ECO:0000256" key="11">
    <source>
        <dbReference type="ARBA" id="ARBA00025773"/>
    </source>
</evidence>
<dbReference type="AlphaFoldDB" id="A0A9Q1A818"/>
<dbReference type="FunFam" id="3.90.940.10:FF:000003">
    <property type="entry name" value="DNA-directed RNA polymerases I, II, and III subunit RPABC2"/>
    <property type="match status" value="1"/>
</dbReference>
<evidence type="ECO:0000313" key="15">
    <source>
        <dbReference type="Proteomes" id="UP001151532"/>
    </source>
</evidence>
<keyword evidence="13" id="KW-1133">Transmembrane helix</keyword>
<dbReference type="GO" id="GO:0020037">
    <property type="term" value="F:heme binding"/>
    <property type="evidence" value="ECO:0007669"/>
    <property type="project" value="InterPro"/>
</dbReference>
<comment type="similarity">
    <text evidence="3">Belongs to the cytochrome P450 family.</text>
</comment>
<dbReference type="PIRSF" id="PIRSF000778">
    <property type="entry name" value="RpoK/RPB6"/>
    <property type="match status" value="1"/>
</dbReference>
<dbReference type="EMBL" id="JAPFFK010000006">
    <property type="protein sequence ID" value="KAJ6761306.1"/>
    <property type="molecule type" value="Genomic_DNA"/>
</dbReference>
<dbReference type="InterPro" id="IPR020708">
    <property type="entry name" value="DNA-dir_RNA_polK_14-18kDa_CS"/>
</dbReference>
<dbReference type="SUPFAM" id="SSF63562">
    <property type="entry name" value="RPB6/omega subunit-like"/>
    <property type="match status" value="1"/>
</dbReference>
<evidence type="ECO:0000256" key="10">
    <source>
        <dbReference type="ARBA" id="ARBA00023242"/>
    </source>
</evidence>
<dbReference type="OrthoDB" id="1877779at2759"/>
<dbReference type="InterPro" id="IPR036396">
    <property type="entry name" value="Cyt_P450_sf"/>
</dbReference>
<reference evidence="14" key="2">
    <citation type="journal article" date="2023" name="Int. J. Mol. Sci.">
        <title>De Novo Assembly and Annotation of 11 Diverse Shrub Willow (Salix) Genomes Reveals Novel Gene Organization in Sex-Linked Regions.</title>
        <authorList>
            <person name="Hyden B."/>
            <person name="Feng K."/>
            <person name="Yates T.B."/>
            <person name="Jawdy S."/>
            <person name="Cereghino C."/>
            <person name="Smart L.B."/>
            <person name="Muchero W."/>
        </authorList>
    </citation>
    <scope>NUCLEOTIDE SEQUENCE</scope>
    <source>
        <tissue evidence="14">Shoot tip</tissue>
    </source>
</reference>
<keyword evidence="4" id="KW-0240">DNA-directed RNA polymerase</keyword>
<reference evidence="14" key="1">
    <citation type="submission" date="2022-11" db="EMBL/GenBank/DDBJ databases">
        <authorList>
            <person name="Hyden B.L."/>
            <person name="Feng K."/>
            <person name="Yates T."/>
            <person name="Jawdy S."/>
            <person name="Smart L.B."/>
            <person name="Muchero W."/>
        </authorList>
    </citation>
    <scope>NUCLEOTIDE SEQUENCE</scope>
    <source>
        <tissue evidence="14">Shoot tip</tissue>
    </source>
</reference>
<name>A0A9Q1A818_SALPP</name>
<keyword evidence="10" id="KW-0539">Nucleus</keyword>
<comment type="subcellular location">
    <subcellularLocation>
        <location evidence="2">Nucleus</location>
    </subcellularLocation>
</comment>
<dbReference type="GO" id="GO:0016705">
    <property type="term" value="F:oxidoreductase activity, acting on paired donors, with incorporation or reduction of molecular oxygen"/>
    <property type="evidence" value="ECO:0007669"/>
    <property type="project" value="InterPro"/>
</dbReference>
<evidence type="ECO:0000256" key="4">
    <source>
        <dbReference type="ARBA" id="ARBA00022478"/>
    </source>
</evidence>
<dbReference type="GO" id="GO:0005506">
    <property type="term" value="F:iron ion binding"/>
    <property type="evidence" value="ECO:0007669"/>
    <property type="project" value="InterPro"/>
</dbReference>
<sequence>MDQTSLTKVFDLLSPRFLLLLPLVFFILRYISSPSSKNQSLPPGPKPWPILGNLLHLGKKPHISMASFATTHGPLISLNLGKQLLVVGSSKRAATEILKSHDRLLSARYVSKAALFESHVLDRIAIVWATQCSDGWKSLRALCRNELFSATAIESQAVLREKKMEEMVEFIGRREGEVVRIGEVVLAIVFNTIANLIFSVDLIGLEDDGAATGLKSLMWRMMKLGATPNIADFYPILGGTDLQGLKRKMAVCANQMFGVWGKHIKERREKHVQDGPRSDFLDVFLANGFEDLQINWVAMELLTAGTDTTATTVEWAMAELLKNKQILEKVSEEIKRETDTNSLKESQKERKNMFGESQQGELLNQKQKEKKFRNFIRFKEWKSSFKECLCKGNPRLEFRFQRSALSQAGLKWPRLENLSKRVGSSRTKTEVFSMYWRNICHMERICIKERRDNQFHDPPKEMPNSEANEQRQFIEAEIEVTITNLIKDRMFLEVANKSSNCSNSTWSSELRAIWPHCSQQRNPEKDRERILGSRKFLVNDEYNDIDMGYEDEPAEPEIEEGADEDAENNNNEDDTGEPIETEDKEEQAPVERPRKTSKFMTKYERARILGTRALQISMNAPVMVELEGETDPLEIAMKELRERKIPFTIRRYLPDGSYEDWGVDELIVEDSWKRQVGGD</sequence>
<dbReference type="GO" id="GO:0005665">
    <property type="term" value="C:RNA polymerase II, core complex"/>
    <property type="evidence" value="ECO:0007669"/>
    <property type="project" value="UniProtKB-ARBA"/>
</dbReference>
<comment type="similarity">
    <text evidence="11">Belongs to the archaeal Rpo6/eukaryotic RPB6 RNA polymerase subunit family.</text>
</comment>
<evidence type="ECO:0000256" key="2">
    <source>
        <dbReference type="ARBA" id="ARBA00004123"/>
    </source>
</evidence>
<dbReference type="InterPro" id="IPR028363">
    <property type="entry name" value="RPB6"/>
</dbReference>
<keyword evidence="6" id="KW-0479">Metal-binding</keyword>
<dbReference type="SMART" id="SM01409">
    <property type="entry name" value="RNA_pol_Rpb6"/>
    <property type="match status" value="1"/>
</dbReference>
<comment type="cofactor">
    <cofactor evidence="1">
        <name>heme</name>
        <dbReference type="ChEBI" id="CHEBI:30413"/>
    </cofactor>
</comment>
<evidence type="ECO:0000256" key="12">
    <source>
        <dbReference type="SAM" id="MobiDB-lite"/>
    </source>
</evidence>
<evidence type="ECO:0000313" key="14">
    <source>
        <dbReference type="EMBL" id="KAJ6761306.1"/>
    </source>
</evidence>
<comment type="caution">
    <text evidence="14">The sequence shown here is derived from an EMBL/GenBank/DDBJ whole genome shotgun (WGS) entry which is preliminary data.</text>
</comment>
<dbReference type="GO" id="GO:0000419">
    <property type="term" value="C:RNA polymerase V complex"/>
    <property type="evidence" value="ECO:0007669"/>
    <property type="project" value="UniProtKB-ARBA"/>
</dbReference>
<keyword evidence="9" id="KW-0804">Transcription</keyword>
<evidence type="ECO:0000256" key="13">
    <source>
        <dbReference type="SAM" id="Phobius"/>
    </source>
</evidence>
<feature type="transmembrane region" description="Helical" evidence="13">
    <location>
        <begin position="12"/>
        <end position="31"/>
    </location>
</feature>
<evidence type="ECO:0000256" key="9">
    <source>
        <dbReference type="ARBA" id="ARBA00023163"/>
    </source>
</evidence>
<dbReference type="HAMAP" id="MF_00192">
    <property type="entry name" value="RNApol_arch_Rpo6"/>
    <property type="match status" value="1"/>
</dbReference>
<evidence type="ECO:0000256" key="1">
    <source>
        <dbReference type="ARBA" id="ARBA00001971"/>
    </source>
</evidence>
<keyword evidence="5" id="KW-0349">Heme</keyword>
<dbReference type="PROSITE" id="PS01111">
    <property type="entry name" value="RNA_POL_K_14KD"/>
    <property type="match status" value="1"/>
</dbReference>
<keyword evidence="13" id="KW-0472">Membrane</keyword>
<dbReference type="Pfam" id="PF01192">
    <property type="entry name" value="RNA_pol_Rpb6"/>
    <property type="match status" value="1"/>
</dbReference>
<gene>
    <name evidence="14" type="ORF">OIU79_026022</name>
</gene>
<feature type="region of interest" description="Disordered" evidence="12">
    <location>
        <begin position="337"/>
        <end position="366"/>
    </location>
</feature>
<protein>
    <submittedName>
        <fullName evidence="14">CYTOCHROME P450 FAMILY 76 SUBFAMILY C POLYPEPTIDE 5-RELATED</fullName>
    </submittedName>
</protein>
<organism evidence="14 15">
    <name type="scientific">Salix purpurea</name>
    <name type="common">Purple osier willow</name>
    <dbReference type="NCBI Taxonomy" id="77065"/>
    <lineage>
        <taxon>Eukaryota</taxon>
        <taxon>Viridiplantae</taxon>
        <taxon>Streptophyta</taxon>
        <taxon>Embryophyta</taxon>
        <taxon>Tracheophyta</taxon>
        <taxon>Spermatophyta</taxon>
        <taxon>Magnoliopsida</taxon>
        <taxon>eudicotyledons</taxon>
        <taxon>Gunneridae</taxon>
        <taxon>Pentapetalae</taxon>
        <taxon>rosids</taxon>
        <taxon>fabids</taxon>
        <taxon>Malpighiales</taxon>
        <taxon>Salicaceae</taxon>
        <taxon>Saliceae</taxon>
        <taxon>Salix</taxon>
    </lineage>
</organism>
<dbReference type="Proteomes" id="UP001151532">
    <property type="component" value="Chromosome 15Z"/>
</dbReference>
<keyword evidence="7" id="KW-0560">Oxidoreductase</keyword>
<dbReference type="GO" id="GO:0003677">
    <property type="term" value="F:DNA binding"/>
    <property type="evidence" value="ECO:0007669"/>
    <property type="project" value="InterPro"/>
</dbReference>
<dbReference type="PRINTS" id="PR00463">
    <property type="entry name" value="EP450I"/>
</dbReference>
<feature type="compositionally biased region" description="Polar residues" evidence="12">
    <location>
        <begin position="355"/>
        <end position="365"/>
    </location>
</feature>
<evidence type="ECO:0000256" key="8">
    <source>
        <dbReference type="ARBA" id="ARBA00023004"/>
    </source>
</evidence>
<dbReference type="PANTHER" id="PTHR47950:SF49">
    <property type="entry name" value="CYTOCHROME P450"/>
    <property type="match status" value="1"/>
</dbReference>
<dbReference type="NCBIfam" id="NF002208">
    <property type="entry name" value="PRK01099.1-3"/>
    <property type="match status" value="1"/>
</dbReference>
<dbReference type="InterPro" id="IPR006110">
    <property type="entry name" value="Pol_omega/Rpo6/RPB6"/>
</dbReference>
<dbReference type="Gene3D" id="1.10.630.10">
    <property type="entry name" value="Cytochrome P450"/>
    <property type="match status" value="1"/>
</dbReference>
<feature type="region of interest" description="Disordered" evidence="12">
    <location>
        <begin position="543"/>
        <end position="595"/>
    </location>
</feature>
<dbReference type="PANTHER" id="PTHR47950">
    <property type="entry name" value="CYTOCHROME P450, FAMILY 76, SUBFAMILY C, POLYPEPTIDE 5-RELATED"/>
    <property type="match status" value="1"/>
</dbReference>
<feature type="compositionally biased region" description="Acidic residues" evidence="12">
    <location>
        <begin position="543"/>
        <end position="585"/>
    </location>
</feature>
<evidence type="ECO:0000256" key="7">
    <source>
        <dbReference type="ARBA" id="ARBA00023002"/>
    </source>
</evidence>
<proteinExistence type="inferred from homology"/>
<accession>A0A9Q1A818</accession>
<dbReference type="InterPro" id="IPR006111">
    <property type="entry name" value="Rpo6/Rpb6"/>
</dbReference>
<dbReference type="SUPFAM" id="SSF48264">
    <property type="entry name" value="Cytochrome P450"/>
    <property type="match status" value="1"/>
</dbReference>
<dbReference type="GO" id="GO:0006351">
    <property type="term" value="P:DNA-templated transcription"/>
    <property type="evidence" value="ECO:0007669"/>
    <property type="project" value="InterPro"/>
</dbReference>
<evidence type="ECO:0000256" key="6">
    <source>
        <dbReference type="ARBA" id="ARBA00022723"/>
    </source>
</evidence>